<evidence type="ECO:0000313" key="2">
    <source>
        <dbReference type="EMBL" id="KAF8663041.1"/>
    </source>
</evidence>
<gene>
    <name evidence="2" type="ORF">HU200_055633</name>
</gene>
<evidence type="ECO:0000256" key="1">
    <source>
        <dbReference type="SAM" id="Phobius"/>
    </source>
</evidence>
<comment type="caution">
    <text evidence="2">The sequence shown here is derived from an EMBL/GenBank/DDBJ whole genome shotgun (WGS) entry which is preliminary data.</text>
</comment>
<dbReference type="OrthoDB" id="685126at2759"/>
<dbReference type="AlphaFoldDB" id="A0A835AIK7"/>
<keyword evidence="3" id="KW-1185">Reference proteome</keyword>
<reference evidence="2" key="1">
    <citation type="submission" date="2020-07" db="EMBL/GenBank/DDBJ databases">
        <title>Genome sequence and genetic diversity analysis of an under-domesticated orphan crop, white fonio (Digitaria exilis).</title>
        <authorList>
            <person name="Bennetzen J.L."/>
            <person name="Chen S."/>
            <person name="Ma X."/>
            <person name="Wang X."/>
            <person name="Yssel A.E.J."/>
            <person name="Chaluvadi S.R."/>
            <person name="Johnson M."/>
            <person name="Gangashetty P."/>
            <person name="Hamidou F."/>
            <person name="Sanogo M.D."/>
            <person name="Zwaenepoel A."/>
            <person name="Wallace J."/>
            <person name="Van De Peer Y."/>
            <person name="Van Deynze A."/>
        </authorList>
    </citation>
    <scope>NUCLEOTIDE SEQUENCE</scope>
    <source>
        <tissue evidence="2">Leaves</tissue>
    </source>
</reference>
<feature type="transmembrane region" description="Helical" evidence="1">
    <location>
        <begin position="7"/>
        <end position="29"/>
    </location>
</feature>
<keyword evidence="1" id="KW-1133">Transmembrane helix</keyword>
<evidence type="ECO:0008006" key="4">
    <source>
        <dbReference type="Google" id="ProtNLM"/>
    </source>
</evidence>
<dbReference type="EMBL" id="JACEFO010002379">
    <property type="protein sequence ID" value="KAF8663041.1"/>
    <property type="molecule type" value="Genomic_DNA"/>
</dbReference>
<protein>
    <recommendedName>
        <fullName evidence="4">Rx N-terminal domain-containing protein</fullName>
    </recommendedName>
</protein>
<accession>A0A835AIK7</accession>
<evidence type="ECO:0000313" key="3">
    <source>
        <dbReference type="Proteomes" id="UP000636709"/>
    </source>
</evidence>
<organism evidence="2 3">
    <name type="scientific">Digitaria exilis</name>
    <dbReference type="NCBI Taxonomy" id="1010633"/>
    <lineage>
        <taxon>Eukaryota</taxon>
        <taxon>Viridiplantae</taxon>
        <taxon>Streptophyta</taxon>
        <taxon>Embryophyta</taxon>
        <taxon>Tracheophyta</taxon>
        <taxon>Spermatophyta</taxon>
        <taxon>Magnoliopsida</taxon>
        <taxon>Liliopsida</taxon>
        <taxon>Poales</taxon>
        <taxon>Poaceae</taxon>
        <taxon>PACMAD clade</taxon>
        <taxon>Panicoideae</taxon>
        <taxon>Panicodae</taxon>
        <taxon>Paniceae</taxon>
        <taxon>Anthephorinae</taxon>
        <taxon>Digitaria</taxon>
    </lineage>
</organism>
<keyword evidence="1" id="KW-0812">Transmembrane</keyword>
<dbReference type="Proteomes" id="UP000636709">
    <property type="component" value="Unassembled WGS sequence"/>
</dbReference>
<keyword evidence="1" id="KW-0472">Membrane</keyword>
<sequence>MADFWKLVGLAPCLTVISWFLSPVITFVANELMKKVSAGLVGGTASKLWELEVNTVPELEQTLRDAEKKSKLIAEEDDTSKSLEGLDKMSKALRSALYESEDILDLVDYHRIEKDVRRAGKRHGNIWLKKMHDAARCLPISWLSRLTVGIILLLLLVCMVTIAVLLRRFMGVIQSLRCRFMGADQADIETAIPEAVSTSVSIADDIMLSTMDCIHWFKFRCMDIRPCCRRILSGLTKAIAWIRFFWDWLSNMIVIASSYRDWSYKVVGIDNKEHCHCT</sequence>
<proteinExistence type="predicted"/>
<name>A0A835AIK7_9POAL</name>
<feature type="transmembrane region" description="Helical" evidence="1">
    <location>
        <begin position="146"/>
        <end position="166"/>
    </location>
</feature>